<dbReference type="OrthoDB" id="10019007at2"/>
<accession>A0A0K1XCF0</accession>
<dbReference type="EMBL" id="CP012365">
    <property type="protein sequence ID" value="AKX59011.1"/>
    <property type="molecule type" value="Genomic_DNA"/>
</dbReference>
<proteinExistence type="predicted"/>
<name>A0A0K1XCF0_9GAMM</name>
<reference evidence="4" key="2">
    <citation type="submission" date="2020-06" db="EMBL/GenBank/DDBJ databases">
        <authorList>
            <person name="Dong N."/>
        </authorList>
    </citation>
    <scope>NUCLEOTIDE SEQUENCE</scope>
    <source>
        <strain evidence="4">DF46-2-2</strain>
    </source>
</reference>
<dbReference type="RefSeq" id="WP_053100007.1">
    <property type="nucleotide sequence ID" value="NZ_CP012359.1"/>
</dbReference>
<reference evidence="4" key="3">
    <citation type="journal article" date="2022" name="Sci. Total Environ.">
        <title>Prevalence, transmission, and molecular epidemiology of tet(X)-positive bacteria among humans, animals, and environmental niches in China: An epidemiological, and genomic-based study.</title>
        <authorList>
            <person name="Dong N."/>
            <person name="Zeng Y."/>
            <person name="Cai C."/>
            <person name="Sun C."/>
            <person name="Lu J."/>
            <person name="Liu C."/>
            <person name="Zhou H."/>
            <person name="Sun Q."/>
            <person name="Shu L."/>
            <person name="Wang H."/>
            <person name="Wang Y."/>
            <person name="Wang S."/>
            <person name="Wu C."/>
            <person name="Chan E.W."/>
            <person name="Chen G."/>
            <person name="Shen Z."/>
            <person name="Chen S."/>
            <person name="Zhang R."/>
        </authorList>
    </citation>
    <scope>NUCLEOTIDE SEQUENCE</scope>
    <source>
        <strain evidence="4">DF46-2-2</strain>
    </source>
</reference>
<feature type="compositionally biased region" description="Polar residues" evidence="1">
    <location>
        <begin position="158"/>
        <end position="182"/>
    </location>
</feature>
<evidence type="ECO:0000313" key="4">
    <source>
        <dbReference type="EMBL" id="MDM1695251.1"/>
    </source>
</evidence>
<keyword evidence="2" id="KW-0732">Signal</keyword>
<sequence length="182" mass="19158">MRKYSSSTLKLSILAASLSILAGCGNDDNFDQQYIAEPLATTEEQEELRAYLAEAQAKDPSIVDAYFTEDENGNRVVELIRENPNATSDSDRFISTMLAAGTGVLLGSLIANAMSGMGKSKTTSAAGYQQSRSRAQSMASGANRASSVSSSNRATGSKASTNQRAFNKSNSGRSTSRSAFGG</sequence>
<feature type="compositionally biased region" description="Low complexity" evidence="1">
    <location>
        <begin position="129"/>
        <end position="157"/>
    </location>
</feature>
<dbReference type="Proteomes" id="UP000063953">
    <property type="component" value="Chromosome"/>
</dbReference>
<dbReference type="AlphaFoldDB" id="A0A0K1XCF0"/>
<organism evidence="3 5">
    <name type="scientific">Thiopseudomonas alkaliphila</name>
    <dbReference type="NCBI Taxonomy" id="1697053"/>
    <lineage>
        <taxon>Bacteria</taxon>
        <taxon>Pseudomonadati</taxon>
        <taxon>Pseudomonadota</taxon>
        <taxon>Gammaproteobacteria</taxon>
        <taxon>Pseudomonadales</taxon>
        <taxon>Pseudomonadaceae</taxon>
        <taxon>Thiopseudomonas</taxon>
    </lineage>
</organism>
<dbReference type="EMBL" id="JACANB010000001">
    <property type="protein sequence ID" value="MDM1695251.1"/>
    <property type="molecule type" value="Genomic_DNA"/>
</dbReference>
<reference evidence="3 5" key="1">
    <citation type="journal article" date="2015" name="Genome Announc.">
        <title>Genome Sequences of Oblitimonas alkaliphila gen. nov. sp. nov. (Proposed), a Novel Bacterium of the Pseudomonadaceae Family.</title>
        <authorList>
            <person name="Lauer A.C."/>
            <person name="Nicholson A.C."/>
            <person name="Humrighouse B.W."/>
            <person name="Emery B."/>
            <person name="Drobish A."/>
            <person name="Juieng P."/>
            <person name="Loparev V."/>
            <person name="McQuiston J.R."/>
        </authorList>
    </citation>
    <scope>NUCLEOTIDE SEQUENCE [LARGE SCALE GENOMIC DNA]</scope>
    <source>
        <strain evidence="3 5">E5571</strain>
    </source>
</reference>
<evidence type="ECO:0000256" key="1">
    <source>
        <dbReference type="SAM" id="MobiDB-lite"/>
    </source>
</evidence>
<keyword evidence="5" id="KW-1185">Reference proteome</keyword>
<evidence type="ECO:0000313" key="3">
    <source>
        <dbReference type="EMBL" id="AKX59011.1"/>
    </source>
</evidence>
<dbReference type="PROSITE" id="PS51257">
    <property type="entry name" value="PROKAR_LIPOPROTEIN"/>
    <property type="match status" value="1"/>
</dbReference>
<feature type="chain" id="PRO_5005472043" evidence="2">
    <location>
        <begin position="23"/>
        <end position="182"/>
    </location>
</feature>
<dbReference type="STRING" id="1697053.AKN87_04955"/>
<evidence type="ECO:0000256" key="2">
    <source>
        <dbReference type="SAM" id="SignalP"/>
    </source>
</evidence>
<protein>
    <submittedName>
        <fullName evidence="3">Uncharacterized protein</fullName>
    </submittedName>
</protein>
<feature type="signal peptide" evidence="2">
    <location>
        <begin position="1"/>
        <end position="22"/>
    </location>
</feature>
<dbReference type="Proteomes" id="UP001173465">
    <property type="component" value="Unassembled WGS sequence"/>
</dbReference>
<gene>
    <name evidence="3" type="ORF">AKN88_02950</name>
    <name evidence="4" type="ORF">HX099_01000</name>
</gene>
<feature type="region of interest" description="Disordered" evidence="1">
    <location>
        <begin position="120"/>
        <end position="182"/>
    </location>
</feature>
<evidence type="ECO:0000313" key="5">
    <source>
        <dbReference type="Proteomes" id="UP000063953"/>
    </source>
</evidence>